<dbReference type="NCBIfam" id="TIGR01484">
    <property type="entry name" value="HAD-SF-IIB"/>
    <property type="match status" value="1"/>
</dbReference>
<organism evidence="5 6">
    <name type="scientific">Fulvimarina uroteuthidis</name>
    <dbReference type="NCBI Taxonomy" id="3098149"/>
    <lineage>
        <taxon>Bacteria</taxon>
        <taxon>Pseudomonadati</taxon>
        <taxon>Pseudomonadota</taxon>
        <taxon>Alphaproteobacteria</taxon>
        <taxon>Hyphomicrobiales</taxon>
        <taxon>Aurantimonadaceae</taxon>
        <taxon>Fulvimarina</taxon>
    </lineage>
</organism>
<dbReference type="InterPro" id="IPR036412">
    <property type="entry name" value="HAD-like_sf"/>
</dbReference>
<gene>
    <name evidence="5" type="primary">otsB</name>
    <name evidence="5" type="ORF">U0C82_05285</name>
</gene>
<dbReference type="GO" id="GO:0004805">
    <property type="term" value="F:trehalose-phosphatase activity"/>
    <property type="evidence" value="ECO:0007669"/>
    <property type="project" value="UniProtKB-EC"/>
</dbReference>
<keyword evidence="3 4" id="KW-0378">Hydrolase</keyword>
<dbReference type="EMBL" id="JAXLPB010000002">
    <property type="protein sequence ID" value="MDY8108567.1"/>
    <property type="molecule type" value="Genomic_DNA"/>
</dbReference>
<comment type="caution">
    <text evidence="5">The sequence shown here is derived from an EMBL/GenBank/DDBJ whole genome shotgun (WGS) entry which is preliminary data.</text>
</comment>
<dbReference type="NCBIfam" id="TIGR00685">
    <property type="entry name" value="T6PP"/>
    <property type="match status" value="1"/>
</dbReference>
<dbReference type="PANTHER" id="PTHR43768">
    <property type="entry name" value="TREHALOSE 6-PHOSPHATE PHOSPHATASE"/>
    <property type="match status" value="1"/>
</dbReference>
<dbReference type="Gene3D" id="3.30.70.1020">
    <property type="entry name" value="Trehalose-6-phosphate phosphatase related protein, domain 2"/>
    <property type="match status" value="1"/>
</dbReference>
<dbReference type="InterPro" id="IPR006379">
    <property type="entry name" value="HAD-SF_hydro_IIB"/>
</dbReference>
<comment type="similarity">
    <text evidence="2 4">Belongs to the trehalose phosphatase family.</text>
</comment>
<evidence type="ECO:0000313" key="6">
    <source>
        <dbReference type="Proteomes" id="UP001294412"/>
    </source>
</evidence>
<dbReference type="InterPro" id="IPR044651">
    <property type="entry name" value="OTSB-like"/>
</dbReference>
<comment type="function">
    <text evidence="4">Removes the phosphate from trehalose 6-phosphate to produce free trehalose.</text>
</comment>
<keyword evidence="4" id="KW-0460">Magnesium</keyword>
<comment type="cofactor">
    <cofactor evidence="4">
        <name>Mg(2+)</name>
        <dbReference type="ChEBI" id="CHEBI:18420"/>
    </cofactor>
</comment>
<evidence type="ECO:0000256" key="1">
    <source>
        <dbReference type="ARBA" id="ARBA00005199"/>
    </source>
</evidence>
<dbReference type="Pfam" id="PF02358">
    <property type="entry name" value="Trehalose_PPase"/>
    <property type="match status" value="1"/>
</dbReference>
<evidence type="ECO:0000313" key="5">
    <source>
        <dbReference type="EMBL" id="MDY8108567.1"/>
    </source>
</evidence>
<dbReference type="InterPro" id="IPR003337">
    <property type="entry name" value="Trehalose_PPase"/>
</dbReference>
<dbReference type="InterPro" id="IPR023214">
    <property type="entry name" value="HAD_sf"/>
</dbReference>
<dbReference type="SUPFAM" id="SSF56784">
    <property type="entry name" value="HAD-like"/>
    <property type="match status" value="1"/>
</dbReference>
<sequence length="256" mass="27731">MTDTTPPPLIDPTAHAIFLDFDGTLSELVDDPASVALPEGTLEPLMRLQKACGGALAIVSGRRIGDLDGFLSPMRFAAAGVHGLERRATPDGETERLMTEAELDPVREAFASLVRDHPRLRLEDKGLALVLHYRTAPDLEEVARRAASEAVGDRGDLLVMHGDNIVEVHPAGMDKGKALADMMERAPFKGRTPLYAGDDTTDEYALDVVRRRGGVSVKVGAKDSVAAFRLTDVAAVHRWIAQSIRYTDKNEDPIDG</sequence>
<dbReference type="Proteomes" id="UP001294412">
    <property type="component" value="Unassembled WGS sequence"/>
</dbReference>
<protein>
    <recommendedName>
        <fullName evidence="4">Trehalose 6-phosphate phosphatase</fullName>
        <ecNumber evidence="4">3.1.3.12</ecNumber>
    </recommendedName>
</protein>
<evidence type="ECO:0000256" key="4">
    <source>
        <dbReference type="RuleBase" id="RU361117"/>
    </source>
</evidence>
<comment type="catalytic activity">
    <reaction evidence="4">
        <text>alpha,alpha-trehalose 6-phosphate + H2O = alpha,alpha-trehalose + phosphate</text>
        <dbReference type="Rhea" id="RHEA:23420"/>
        <dbReference type="ChEBI" id="CHEBI:15377"/>
        <dbReference type="ChEBI" id="CHEBI:16551"/>
        <dbReference type="ChEBI" id="CHEBI:43474"/>
        <dbReference type="ChEBI" id="CHEBI:58429"/>
        <dbReference type="EC" id="3.1.3.12"/>
    </reaction>
</comment>
<evidence type="ECO:0000256" key="2">
    <source>
        <dbReference type="ARBA" id="ARBA00008770"/>
    </source>
</evidence>
<dbReference type="CDD" id="cd01627">
    <property type="entry name" value="HAD_TPP"/>
    <property type="match status" value="1"/>
</dbReference>
<dbReference type="RefSeq" id="WP_322186044.1">
    <property type="nucleotide sequence ID" value="NZ_JAXLPB010000002.1"/>
</dbReference>
<comment type="pathway">
    <text evidence="1 4">Glycan biosynthesis; trehalose biosynthesis.</text>
</comment>
<keyword evidence="6" id="KW-1185">Reference proteome</keyword>
<accession>A0ABU5I0B3</accession>
<keyword evidence="4" id="KW-0479">Metal-binding</keyword>
<name>A0ABU5I0B3_9HYPH</name>
<evidence type="ECO:0000256" key="3">
    <source>
        <dbReference type="ARBA" id="ARBA00022801"/>
    </source>
</evidence>
<dbReference type="EC" id="3.1.3.12" evidence="4"/>
<proteinExistence type="inferred from homology"/>
<dbReference type="Gene3D" id="3.40.50.1000">
    <property type="entry name" value="HAD superfamily/HAD-like"/>
    <property type="match status" value="1"/>
</dbReference>
<reference evidence="5 6" key="1">
    <citation type="submission" date="2023-12" db="EMBL/GenBank/DDBJ databases">
        <title>Description of Novel Strain Fulvimarina sp. 2208YS6-2-32 isolated from Uroteuthis (Photololigo) edulis.</title>
        <authorList>
            <person name="Park J.-S."/>
        </authorList>
    </citation>
    <scope>NUCLEOTIDE SEQUENCE [LARGE SCALE GENOMIC DNA]</scope>
    <source>
        <strain evidence="5 6">2208YS6-2-32</strain>
    </source>
</reference>
<dbReference type="PANTHER" id="PTHR43768:SF3">
    <property type="entry name" value="TREHALOSE 6-PHOSPHATE PHOSPHATASE"/>
    <property type="match status" value="1"/>
</dbReference>